<name>A0A0D2HNL2_9BACT</name>
<proteinExistence type="predicted"/>
<dbReference type="InterPro" id="IPR002808">
    <property type="entry name" value="AdoCbi_amidolase"/>
</dbReference>
<dbReference type="InParanoid" id="A0A0D2HNL2"/>
<reference evidence="1 2" key="1">
    <citation type="submission" date="2013-11" db="EMBL/GenBank/DDBJ databases">
        <title>Metagenomic analysis of a methanogenic consortium involved in long chain n-alkane degradation.</title>
        <authorList>
            <person name="Davidova I.A."/>
            <person name="Callaghan A.V."/>
            <person name="Wawrik B."/>
            <person name="Pruitt S."/>
            <person name="Marks C."/>
            <person name="Duncan K.E."/>
            <person name="Suflita J.M."/>
        </authorList>
    </citation>
    <scope>NUCLEOTIDE SEQUENCE [LARGE SCALE GENOMIC DNA]</scope>
    <source>
        <strain evidence="1 2">SPR</strain>
    </source>
</reference>
<keyword evidence="2" id="KW-1185">Reference proteome</keyword>
<dbReference type="GO" id="GO:0016787">
    <property type="term" value="F:hydrolase activity"/>
    <property type="evidence" value="ECO:0007669"/>
    <property type="project" value="UniProtKB-KW"/>
</dbReference>
<keyword evidence="1" id="KW-0378">Hydrolase</keyword>
<dbReference type="AlphaFoldDB" id="A0A0D2HNL2"/>
<dbReference type="STRING" id="1429043.X474_20505"/>
<dbReference type="Pfam" id="PF01955">
    <property type="entry name" value="CbiZ"/>
    <property type="match status" value="1"/>
</dbReference>
<evidence type="ECO:0000313" key="2">
    <source>
        <dbReference type="Proteomes" id="UP000032233"/>
    </source>
</evidence>
<dbReference type="PANTHER" id="PTHR35336:SF5">
    <property type="entry name" value="ADENOSYLCOBINAMIDE AMIDOHYDROLASE"/>
    <property type="match status" value="1"/>
</dbReference>
<dbReference type="EMBL" id="AZAC01000034">
    <property type="protein sequence ID" value="KIX12163.1"/>
    <property type="molecule type" value="Genomic_DNA"/>
</dbReference>
<dbReference type="PATRIC" id="fig|1429043.3.peg.4345"/>
<protein>
    <submittedName>
        <fullName evidence="1">Adenosylcobinamide amidohydrolase</fullName>
    </submittedName>
</protein>
<dbReference type="RefSeq" id="WP_044350965.1">
    <property type="nucleotide sequence ID" value="NZ_AZAC01000034.1"/>
</dbReference>
<accession>A0A0D2HNL2</accession>
<evidence type="ECO:0000313" key="1">
    <source>
        <dbReference type="EMBL" id="KIX12163.1"/>
    </source>
</evidence>
<organism evidence="1 2">
    <name type="scientific">Dethiosulfatarculus sandiegensis</name>
    <dbReference type="NCBI Taxonomy" id="1429043"/>
    <lineage>
        <taxon>Bacteria</taxon>
        <taxon>Pseudomonadati</taxon>
        <taxon>Thermodesulfobacteriota</taxon>
        <taxon>Desulfarculia</taxon>
        <taxon>Desulfarculales</taxon>
        <taxon>Desulfarculaceae</taxon>
        <taxon>Dethiosulfatarculus</taxon>
    </lineage>
</organism>
<dbReference type="Proteomes" id="UP000032233">
    <property type="component" value="Unassembled WGS sequence"/>
</dbReference>
<dbReference type="InterPro" id="IPR052209">
    <property type="entry name" value="CbiZ"/>
</dbReference>
<gene>
    <name evidence="1" type="ORF">X474_20505</name>
</gene>
<comment type="caution">
    <text evidence="1">The sequence shown here is derived from an EMBL/GenBank/DDBJ whole genome shotgun (WGS) entry which is preliminary data.</text>
</comment>
<dbReference type="PANTHER" id="PTHR35336">
    <property type="entry name" value="ADENOSYLCOBINAMIDE AMIDOHYDROLASE"/>
    <property type="match status" value="1"/>
</dbReference>
<sequence>MRLGEYYGALSLIRKDKALIAEFLKPHMVISTCLASGGLSSEYTHIFNHQACEPAGEHKAIPQNAFNDPLLFRHIIAETLDLIPEKCVVLSTAANMHNTAIMAESFREQTVVAVVTAGVEGNAGRVCDPATVFEINGSYEKLASVSPPPHGTINIMLFMNREVTKGALVRSIVTATEAKTAALEELCVGSNYSDGLATGTGTDQIAASCLLDTGTPLQGTGKHAKLGELIGVAVKKAVKKALALQNHLTPNSLCAAHLHLKRFGTDKTKMQHGIAKYLPADKKDLFIHNFDELNLDPPTVALVCALCHLKDKFTYKILPETCRPEIIGNQAALLCLTVSGKKGSIDQYAKRLSPLPEDNDNQSFLEVIYRSMALGFAEKWDFYLKFAN</sequence>
<dbReference type="OrthoDB" id="9767827at2"/>